<feature type="transmembrane region" description="Helical" evidence="8">
    <location>
        <begin position="9"/>
        <end position="31"/>
    </location>
</feature>
<feature type="domain" description="Glycosyltransferase RgtA/B/C/D-like" evidence="9">
    <location>
        <begin position="66"/>
        <end position="219"/>
    </location>
</feature>
<dbReference type="InterPro" id="IPR038731">
    <property type="entry name" value="RgtA/B/C-like"/>
</dbReference>
<dbReference type="GO" id="GO:0009103">
    <property type="term" value="P:lipopolysaccharide biosynthetic process"/>
    <property type="evidence" value="ECO:0007669"/>
    <property type="project" value="UniProtKB-ARBA"/>
</dbReference>
<proteinExistence type="predicted"/>
<evidence type="ECO:0000256" key="6">
    <source>
        <dbReference type="ARBA" id="ARBA00022989"/>
    </source>
</evidence>
<reference evidence="10 11" key="1">
    <citation type="journal article" date="2016" name="Nat. Commun.">
        <title>Thousands of microbial genomes shed light on interconnected biogeochemical processes in an aquifer system.</title>
        <authorList>
            <person name="Anantharaman K."/>
            <person name="Brown C.T."/>
            <person name="Hug L.A."/>
            <person name="Sharon I."/>
            <person name="Castelle C.J."/>
            <person name="Probst A.J."/>
            <person name="Thomas B.C."/>
            <person name="Singh A."/>
            <person name="Wilkins M.J."/>
            <person name="Karaoz U."/>
            <person name="Brodie E.L."/>
            <person name="Williams K.H."/>
            <person name="Hubbard S.S."/>
            <person name="Banfield J.F."/>
        </authorList>
    </citation>
    <scope>NUCLEOTIDE SEQUENCE [LARGE SCALE GENOMIC DNA]</scope>
</reference>
<dbReference type="Proteomes" id="UP000177480">
    <property type="component" value="Unassembled WGS sequence"/>
</dbReference>
<accession>A0A1G2FYT3</accession>
<sequence>MTRNDWTKFAFLSAFAIVISLGIGFLSGTLLQTSFADYHDDSSAYIRSARAILHGEFAWEDAEAFKKPPAYSIFLAFVYAIIGEQPRSVWFIQLVLYMCILFFWYRIGLELLKEKSHICFFLLLTTAYWGLVYYVFKIESELFALFLVTAFLFLLFRRENELTWKNTVLGGVILGALILTKPIFLYATPFIICFFVWDAWWNDRKRAVAHALVFIGIVALLAGSWMTRNYLVTGDYQIEQHTGHIIWGRGAIAEASWRDIGAYTIASIGGDLIADIFISGYAEDPVPLASRRQVLERMETMRNNGVSEYDSNAFFLTGGIKKIWQNPFGYVVSSIPILLELNAPVNHRGFSLAHLFVGTHEEIPHSIKLVVVGMFRAGWLLFLGVVVYAAVQAWRTRNRRWFILIFFTIYVNIAYALVITPIEPRFLVPVLPFYFIFFVVGIQSCLTRVRKIYSVEVS</sequence>
<keyword evidence="2" id="KW-1003">Cell membrane</keyword>
<feature type="transmembrane region" description="Helical" evidence="8">
    <location>
        <begin position="169"/>
        <end position="197"/>
    </location>
</feature>
<feature type="transmembrane region" description="Helical" evidence="8">
    <location>
        <begin position="209"/>
        <end position="227"/>
    </location>
</feature>
<keyword evidence="6 8" id="KW-1133">Transmembrane helix</keyword>
<organism evidence="10 11">
    <name type="scientific">Candidatus Ryanbacteria bacterium RIFCSPHIGHO2_01_FULL_45_22</name>
    <dbReference type="NCBI Taxonomy" id="1802114"/>
    <lineage>
        <taxon>Bacteria</taxon>
        <taxon>Candidatus Ryaniibacteriota</taxon>
    </lineage>
</organism>
<keyword evidence="7 8" id="KW-0472">Membrane</keyword>
<evidence type="ECO:0000256" key="1">
    <source>
        <dbReference type="ARBA" id="ARBA00004651"/>
    </source>
</evidence>
<keyword evidence="3" id="KW-0328">Glycosyltransferase</keyword>
<feature type="transmembrane region" description="Helical" evidence="8">
    <location>
        <begin position="88"/>
        <end position="105"/>
    </location>
</feature>
<gene>
    <name evidence="10" type="ORF">A2719_00960</name>
</gene>
<evidence type="ECO:0000313" key="10">
    <source>
        <dbReference type="EMBL" id="OGZ43244.1"/>
    </source>
</evidence>
<evidence type="ECO:0000313" key="11">
    <source>
        <dbReference type="Proteomes" id="UP000177480"/>
    </source>
</evidence>
<evidence type="ECO:0000256" key="8">
    <source>
        <dbReference type="SAM" id="Phobius"/>
    </source>
</evidence>
<keyword evidence="5 8" id="KW-0812">Transmembrane</keyword>
<evidence type="ECO:0000256" key="3">
    <source>
        <dbReference type="ARBA" id="ARBA00022676"/>
    </source>
</evidence>
<feature type="transmembrane region" description="Helical" evidence="8">
    <location>
        <begin position="365"/>
        <end position="389"/>
    </location>
</feature>
<keyword evidence="4" id="KW-0808">Transferase</keyword>
<comment type="subcellular location">
    <subcellularLocation>
        <location evidence="1">Cell membrane</location>
        <topology evidence="1">Multi-pass membrane protein</topology>
    </subcellularLocation>
</comment>
<name>A0A1G2FYT3_9BACT</name>
<dbReference type="PANTHER" id="PTHR33908">
    <property type="entry name" value="MANNOSYLTRANSFERASE YKCB-RELATED"/>
    <property type="match status" value="1"/>
</dbReference>
<evidence type="ECO:0000256" key="4">
    <source>
        <dbReference type="ARBA" id="ARBA00022679"/>
    </source>
</evidence>
<evidence type="ECO:0000259" key="9">
    <source>
        <dbReference type="Pfam" id="PF13231"/>
    </source>
</evidence>
<evidence type="ECO:0000256" key="7">
    <source>
        <dbReference type="ARBA" id="ARBA00023136"/>
    </source>
</evidence>
<dbReference type="EMBL" id="MHNK01000019">
    <property type="protein sequence ID" value="OGZ43244.1"/>
    <property type="molecule type" value="Genomic_DNA"/>
</dbReference>
<dbReference type="Pfam" id="PF13231">
    <property type="entry name" value="PMT_2"/>
    <property type="match status" value="1"/>
</dbReference>
<evidence type="ECO:0000256" key="5">
    <source>
        <dbReference type="ARBA" id="ARBA00022692"/>
    </source>
</evidence>
<feature type="transmembrane region" description="Helical" evidence="8">
    <location>
        <begin position="401"/>
        <end position="420"/>
    </location>
</feature>
<dbReference type="InterPro" id="IPR050297">
    <property type="entry name" value="LipidA_mod_glycosyltrf_83"/>
</dbReference>
<feature type="transmembrane region" description="Helical" evidence="8">
    <location>
        <begin position="117"/>
        <end position="136"/>
    </location>
</feature>
<comment type="caution">
    <text evidence="10">The sequence shown here is derived from an EMBL/GenBank/DDBJ whole genome shotgun (WGS) entry which is preliminary data.</text>
</comment>
<protein>
    <recommendedName>
        <fullName evidence="9">Glycosyltransferase RgtA/B/C/D-like domain-containing protein</fullName>
    </recommendedName>
</protein>
<feature type="transmembrane region" description="Helical" evidence="8">
    <location>
        <begin position="426"/>
        <end position="446"/>
    </location>
</feature>
<dbReference type="GO" id="GO:0016763">
    <property type="term" value="F:pentosyltransferase activity"/>
    <property type="evidence" value="ECO:0007669"/>
    <property type="project" value="TreeGrafter"/>
</dbReference>
<evidence type="ECO:0000256" key="2">
    <source>
        <dbReference type="ARBA" id="ARBA00022475"/>
    </source>
</evidence>
<feature type="transmembrane region" description="Helical" evidence="8">
    <location>
        <begin position="142"/>
        <end position="157"/>
    </location>
</feature>
<dbReference type="GO" id="GO:0005886">
    <property type="term" value="C:plasma membrane"/>
    <property type="evidence" value="ECO:0007669"/>
    <property type="project" value="UniProtKB-SubCell"/>
</dbReference>
<dbReference type="STRING" id="1802114.A2719_00960"/>
<dbReference type="AlphaFoldDB" id="A0A1G2FYT3"/>
<dbReference type="PANTHER" id="PTHR33908:SF11">
    <property type="entry name" value="MEMBRANE PROTEIN"/>
    <property type="match status" value="1"/>
</dbReference>